<evidence type="ECO:0000313" key="1">
    <source>
        <dbReference type="EMBL" id="CAF0864530.1"/>
    </source>
</evidence>
<protein>
    <submittedName>
        <fullName evidence="1">Uncharacterized protein</fullName>
    </submittedName>
</protein>
<dbReference type="AlphaFoldDB" id="A0A813X3T6"/>
<accession>A0A813X3T6</accession>
<reference evidence="1" key="1">
    <citation type="submission" date="2021-02" db="EMBL/GenBank/DDBJ databases">
        <authorList>
            <person name="Nowell W R."/>
        </authorList>
    </citation>
    <scope>NUCLEOTIDE SEQUENCE</scope>
    <source>
        <strain evidence="1">Ploen Becks lab</strain>
    </source>
</reference>
<dbReference type="EMBL" id="CAJNOC010001434">
    <property type="protein sequence ID" value="CAF0864530.1"/>
    <property type="molecule type" value="Genomic_DNA"/>
</dbReference>
<gene>
    <name evidence="1" type="ORF">OXX778_LOCUS9611</name>
</gene>
<proteinExistence type="predicted"/>
<sequence>MYQNLYGYNYSYPTNVQSDWSFFPNNLNFSQYPFYQQNVPLNNALTPTFLILDQQQPIQQHHQSSYLNILNNKNDFPNQIEKLNEEVIFTQNNSNQVENEPEFATSRSQSNSNEDIVDQVMNKDFADHIYANEQISDNTTLKQGDVFPDFVHFKRKFEEYSQQT</sequence>
<name>A0A813X3T6_9BILA</name>
<comment type="caution">
    <text evidence="1">The sequence shown here is derived from an EMBL/GenBank/DDBJ whole genome shotgun (WGS) entry which is preliminary data.</text>
</comment>
<keyword evidence="2" id="KW-1185">Reference proteome</keyword>
<organism evidence="1 2">
    <name type="scientific">Brachionus calyciflorus</name>
    <dbReference type="NCBI Taxonomy" id="104777"/>
    <lineage>
        <taxon>Eukaryota</taxon>
        <taxon>Metazoa</taxon>
        <taxon>Spiralia</taxon>
        <taxon>Gnathifera</taxon>
        <taxon>Rotifera</taxon>
        <taxon>Eurotatoria</taxon>
        <taxon>Monogononta</taxon>
        <taxon>Pseudotrocha</taxon>
        <taxon>Ploima</taxon>
        <taxon>Brachionidae</taxon>
        <taxon>Brachionus</taxon>
    </lineage>
</organism>
<dbReference type="Proteomes" id="UP000663879">
    <property type="component" value="Unassembled WGS sequence"/>
</dbReference>
<evidence type="ECO:0000313" key="2">
    <source>
        <dbReference type="Proteomes" id="UP000663879"/>
    </source>
</evidence>